<dbReference type="RefSeq" id="WP_189577873.1">
    <property type="nucleotide sequence ID" value="NZ_BMXV01000008.1"/>
</dbReference>
<keyword evidence="2" id="KW-1133">Transmembrane helix</keyword>
<dbReference type="InterPro" id="IPR020011">
    <property type="entry name" value="FimV_C"/>
</dbReference>
<feature type="domain" description="FimV N-terminal" evidence="4">
    <location>
        <begin position="24"/>
        <end position="131"/>
    </location>
</feature>
<keyword evidence="3" id="KW-0732">Signal</keyword>
<proteinExistence type="predicted"/>
<feature type="region of interest" description="Disordered" evidence="1">
    <location>
        <begin position="248"/>
        <end position="272"/>
    </location>
</feature>
<feature type="region of interest" description="Disordered" evidence="1">
    <location>
        <begin position="133"/>
        <end position="182"/>
    </location>
</feature>
<dbReference type="Gene3D" id="1.20.58.2200">
    <property type="match status" value="1"/>
</dbReference>
<dbReference type="InterPro" id="IPR020012">
    <property type="entry name" value="LysM_FimV"/>
</dbReference>
<keyword evidence="6" id="KW-1185">Reference proteome</keyword>
<feature type="region of interest" description="Disordered" evidence="1">
    <location>
        <begin position="699"/>
        <end position="1023"/>
    </location>
</feature>
<gene>
    <name evidence="5" type="ORF">GCM10007071_32230</name>
</gene>
<accession>A0ABQ3B9U6</accession>
<feature type="compositionally biased region" description="Acidic residues" evidence="1">
    <location>
        <begin position="492"/>
        <end position="511"/>
    </location>
</feature>
<feature type="compositionally biased region" description="Basic and acidic residues" evidence="1">
    <location>
        <begin position="331"/>
        <end position="348"/>
    </location>
</feature>
<dbReference type="CDD" id="cd00118">
    <property type="entry name" value="LysM"/>
    <property type="match status" value="1"/>
</dbReference>
<dbReference type="Proteomes" id="UP000601597">
    <property type="component" value="Unassembled WGS sequence"/>
</dbReference>
<sequence length="1078" mass="114938">MKVRKLAVALALAGGLGSGVAQALGLGEIELQSYLNQPLNAEIDVNRVDGVSPDEIIVNLASEQAYERVGLRRDYFLTRLDFQVTTAPNGELVISVTSSEPVREPYLNFLVEVTWPSGRVMREYSVLVDPPVYAEDSGESEPVQRTRTRQAASQPRASSQQDQQDSQAASATTTTARSSVGDTVTVQASDTLWQIAQRVRPDPSFSPQQVMLAIQDLNPDAFIDGNINRIKRGEVLRVPDMDDIRSRTQAQANREVAAQNDALSRPEPQVDATRAEVAGTGAGDGAGQAAPDELRLVVPEEGGDARSEGSAGGDGRQGGTADAGEAVALEELDRVQRENEELGSRVEDLQDQVETLQRLIELKDNQLAEIQSGVADDGQPTGGADGAGDATDGSGAGATESAGEESVSDDPSATGEEAGDTTAALAGEDDAAGEQAADPDMTGGQDQPTDPDQSAVDDATGVAAEDDTAIDDATGMAVEDDTAVDDATGMAAEDDTAVDDADGVAAEDDTAMDPQQTDQPANAADGPVTATGAQPEAEQLEQPRTEQDKSFLATAIDLIAGNFLYQIALGGFLVLLLLVVLLISRRRANKEDEFYQQLDDSDDGDDGFELTLGEEEAAATASALEEADRYVSYGQHDAAAEVLENAISREPSRSDLRLKLLAVYADTGNRSAFDKQYAELDAMELDEAKPEAEALRARLEDMESTPSIDELESQLRGGESFGDSRQAEQDDSADIASTPVDDDTRELMSSFEELEVPEERSDEPEAESNDEAIEFDFSSLDTSESAGEERAEEPETRPASDDEQGEDLGSIDFELPEESATEGDSNEEPLDLEDDFSSLELDDAGIDSEPAAEDVEGAAEPSEEDDLDFGDLELDTEGQEPVDKSVNPEDEADLDESFLDELDAELDKVTSGESKDDGLEDLELDVSDEDLELMDQASESEPDDESQLDLSDLDLDEPDTASEAAGEEPAEDDLSDLDIPELEDDAVSDEQDARPADDTRSPAQGGASIDEIDEASLGDDDDFDFLSGTDEVATKLDLARAYVDMGDSEGAREILEEVILEGDDDQKTDAQSLLKKLP</sequence>
<feature type="compositionally biased region" description="Low complexity" evidence="1">
    <location>
        <begin position="387"/>
        <end position="401"/>
    </location>
</feature>
<comment type="caution">
    <text evidence="5">The sequence shown here is derived from an EMBL/GenBank/DDBJ whole genome shotgun (WGS) entry which is preliminary data.</text>
</comment>
<feature type="signal peptide" evidence="3">
    <location>
        <begin position="1"/>
        <end position="23"/>
    </location>
</feature>
<organism evidence="5 6">
    <name type="scientific">Marinobacter zhanjiangensis</name>
    <dbReference type="NCBI Taxonomy" id="578215"/>
    <lineage>
        <taxon>Bacteria</taxon>
        <taxon>Pseudomonadati</taxon>
        <taxon>Pseudomonadota</taxon>
        <taxon>Gammaproteobacteria</taxon>
        <taxon>Pseudomonadales</taxon>
        <taxon>Marinobacteraceae</taxon>
        <taxon>Marinobacter</taxon>
    </lineage>
</organism>
<feature type="region of interest" description="Disordered" evidence="1">
    <location>
        <begin position="370"/>
        <end position="546"/>
    </location>
</feature>
<feature type="compositionally biased region" description="Low complexity" evidence="1">
    <location>
        <begin position="413"/>
        <end position="426"/>
    </location>
</feature>
<feature type="transmembrane region" description="Helical" evidence="2">
    <location>
        <begin position="563"/>
        <end position="583"/>
    </location>
</feature>
<evidence type="ECO:0000313" key="6">
    <source>
        <dbReference type="Proteomes" id="UP000601597"/>
    </source>
</evidence>
<feature type="compositionally biased region" description="Acidic residues" evidence="1">
    <location>
        <begin position="918"/>
        <end position="990"/>
    </location>
</feature>
<dbReference type="InterPro" id="IPR036779">
    <property type="entry name" value="LysM_dom_sf"/>
</dbReference>
<evidence type="ECO:0000256" key="2">
    <source>
        <dbReference type="SAM" id="Phobius"/>
    </source>
</evidence>
<protein>
    <recommendedName>
        <fullName evidence="4">FimV N-terminal domain-containing protein</fullName>
    </recommendedName>
</protein>
<dbReference type="EMBL" id="BMXV01000008">
    <property type="protein sequence ID" value="GGY82368.1"/>
    <property type="molecule type" value="Genomic_DNA"/>
</dbReference>
<dbReference type="NCBIfam" id="TIGR03504">
    <property type="entry name" value="FimV_Cterm"/>
    <property type="match status" value="1"/>
</dbReference>
<feature type="compositionally biased region" description="Acidic residues" evidence="1">
    <location>
        <begin position="1010"/>
        <end position="1023"/>
    </location>
</feature>
<evidence type="ECO:0000256" key="3">
    <source>
        <dbReference type="SAM" id="SignalP"/>
    </source>
</evidence>
<feature type="region of interest" description="Disordered" evidence="1">
    <location>
        <begin position="301"/>
        <end position="350"/>
    </location>
</feature>
<evidence type="ECO:0000259" key="4">
    <source>
        <dbReference type="Pfam" id="PF25800"/>
    </source>
</evidence>
<reference evidence="6" key="1">
    <citation type="journal article" date="2019" name="Int. J. Syst. Evol. Microbiol.">
        <title>The Global Catalogue of Microorganisms (GCM) 10K type strain sequencing project: providing services to taxonomists for standard genome sequencing and annotation.</title>
        <authorList>
            <consortium name="The Broad Institute Genomics Platform"/>
            <consortium name="The Broad Institute Genome Sequencing Center for Infectious Disease"/>
            <person name="Wu L."/>
            <person name="Ma J."/>
        </authorList>
    </citation>
    <scope>NUCLEOTIDE SEQUENCE [LARGE SCALE GENOMIC DNA]</scope>
    <source>
        <strain evidence="6">KCTC 22280</strain>
    </source>
</reference>
<feature type="chain" id="PRO_5045550557" description="FimV N-terminal domain-containing protein" evidence="3">
    <location>
        <begin position="24"/>
        <end position="1078"/>
    </location>
</feature>
<dbReference type="InterPro" id="IPR018392">
    <property type="entry name" value="LysM"/>
</dbReference>
<feature type="compositionally biased region" description="Basic and acidic residues" evidence="1">
    <location>
        <begin position="905"/>
        <end position="917"/>
    </location>
</feature>
<evidence type="ECO:0000313" key="5">
    <source>
        <dbReference type="EMBL" id="GGY82368.1"/>
    </source>
</evidence>
<feature type="compositionally biased region" description="Acidic residues" evidence="1">
    <location>
        <begin position="888"/>
        <end position="904"/>
    </location>
</feature>
<dbReference type="InterPro" id="IPR057840">
    <property type="entry name" value="FimV_N"/>
</dbReference>
<feature type="compositionally biased region" description="Basic and acidic residues" evidence="1">
    <location>
        <begin position="991"/>
        <end position="1000"/>
    </location>
</feature>
<evidence type="ECO:0000256" key="1">
    <source>
        <dbReference type="SAM" id="MobiDB-lite"/>
    </source>
</evidence>
<keyword evidence="2" id="KW-0472">Membrane</keyword>
<feature type="compositionally biased region" description="Basic and acidic residues" evidence="1">
    <location>
        <begin position="787"/>
        <end position="800"/>
    </location>
</feature>
<dbReference type="Gene3D" id="3.10.350.10">
    <property type="entry name" value="LysM domain"/>
    <property type="match status" value="1"/>
</dbReference>
<dbReference type="Pfam" id="PF25800">
    <property type="entry name" value="FimV_N"/>
    <property type="match status" value="1"/>
</dbReference>
<dbReference type="NCBIfam" id="TIGR03505">
    <property type="entry name" value="FimV_core"/>
    <property type="match status" value="1"/>
</dbReference>
<feature type="compositionally biased region" description="Low complexity" evidence="1">
    <location>
        <begin position="149"/>
        <end position="179"/>
    </location>
</feature>
<feature type="compositionally biased region" description="Acidic residues" evidence="1">
    <location>
        <begin position="752"/>
        <end position="774"/>
    </location>
</feature>
<name>A0ABQ3B9U6_9GAMM</name>
<keyword evidence="2" id="KW-0812">Transmembrane</keyword>
<feature type="compositionally biased region" description="Acidic residues" evidence="1">
    <location>
        <begin position="814"/>
        <end position="880"/>
    </location>
</feature>
<dbReference type="InterPro" id="IPR038440">
    <property type="entry name" value="FimV_C_sf"/>
</dbReference>